<evidence type="ECO:0000256" key="1">
    <source>
        <dbReference type="SAM" id="Phobius"/>
    </source>
</evidence>
<evidence type="ECO:0000313" key="3">
    <source>
        <dbReference type="Proteomes" id="UP000059574"/>
    </source>
</evidence>
<keyword evidence="1" id="KW-0472">Membrane</keyword>
<feature type="transmembrane region" description="Helical" evidence="1">
    <location>
        <begin position="29"/>
        <end position="48"/>
    </location>
</feature>
<sequence length="252" mass="26385">MDNAAQQLGNAATTWWGAVLAGFTRTDPLSVPAGILLGIVAAAVVLSIPRVTWRWFGLYVTFVHELGHAFAALMTGRVVHGLKIGLDHSGQLVSSGRRGFSATWSGFWGYPAPAVVGLALVWSVSAGWAGAAASIGALILLLALIFLRNFTGIVVALLSAAVAQSLVMLADAQTVSWAILTLGIALAVGSVRDFFKVAAVHTRRRNQLTSSDAYLLAQSTGVPSFLWLTGFALVIGGSAACSAYFVWGMLAR</sequence>
<dbReference type="OrthoDB" id="5184455at2"/>
<dbReference type="RefSeq" id="WP_062286467.1">
    <property type="nucleotide sequence ID" value="NZ_CP013200.1"/>
</dbReference>
<gene>
    <name evidence="2" type="ORF">AS189_04180</name>
</gene>
<dbReference type="Proteomes" id="UP000059574">
    <property type="component" value="Chromosome"/>
</dbReference>
<feature type="transmembrane region" description="Helical" evidence="1">
    <location>
        <begin position="114"/>
        <end position="143"/>
    </location>
</feature>
<reference evidence="3" key="1">
    <citation type="submission" date="2015-11" db="EMBL/GenBank/DDBJ databases">
        <authorList>
            <person name="Kumar R."/>
            <person name="Singh D."/>
            <person name="Swarnkar M.K."/>
            <person name="Singh A.K."/>
            <person name="Kumar S."/>
        </authorList>
    </citation>
    <scope>NUCLEOTIDE SEQUENCE [LARGE SCALE GENOMIC DNA]</scope>
    <source>
        <strain evidence="3">ERGS4:06</strain>
    </source>
</reference>
<evidence type="ECO:0008006" key="4">
    <source>
        <dbReference type="Google" id="ProtNLM"/>
    </source>
</evidence>
<feature type="transmembrane region" description="Helical" evidence="1">
    <location>
        <begin position="55"/>
        <end position="74"/>
    </location>
</feature>
<organism evidence="2 3">
    <name type="scientific">Arthrobacter alpinus</name>
    <dbReference type="NCBI Taxonomy" id="656366"/>
    <lineage>
        <taxon>Bacteria</taxon>
        <taxon>Bacillati</taxon>
        <taxon>Actinomycetota</taxon>
        <taxon>Actinomycetes</taxon>
        <taxon>Micrococcales</taxon>
        <taxon>Micrococcaceae</taxon>
        <taxon>Arthrobacter</taxon>
    </lineage>
</organism>
<dbReference type="Pfam" id="PF13398">
    <property type="entry name" value="Peptidase_M50B"/>
    <property type="match status" value="1"/>
</dbReference>
<proteinExistence type="predicted"/>
<reference evidence="2 3" key="2">
    <citation type="journal article" date="2016" name="J. Biotechnol.">
        <title>Complete genome sequence of Arthrobacter alpinus ERGS4:06, a yellow pigmented bacterium tolerant to cold and radiations isolated from Sikkim Himalaya.</title>
        <authorList>
            <person name="Kumar R."/>
            <person name="Singh D."/>
            <person name="Swarnkar M.K."/>
            <person name="Singh A.K."/>
            <person name="Kumar S."/>
        </authorList>
    </citation>
    <scope>NUCLEOTIDE SEQUENCE [LARGE SCALE GENOMIC DNA]</scope>
    <source>
        <strain evidence="2 3">ERGS4:06</strain>
    </source>
</reference>
<keyword evidence="1" id="KW-1133">Transmembrane helix</keyword>
<feature type="transmembrane region" description="Helical" evidence="1">
    <location>
        <begin position="175"/>
        <end position="195"/>
    </location>
</feature>
<dbReference type="AlphaFoldDB" id="A0A0S2LWQ4"/>
<keyword evidence="1" id="KW-0812">Transmembrane</keyword>
<evidence type="ECO:0000313" key="2">
    <source>
        <dbReference type="EMBL" id="ALO65838.1"/>
    </source>
</evidence>
<name>A0A0S2LWQ4_9MICC</name>
<dbReference type="InterPro" id="IPR049500">
    <property type="entry name" value="Peptidase_M50B-like"/>
</dbReference>
<accession>A0A0S2LWQ4</accession>
<dbReference type="EMBL" id="CP013200">
    <property type="protein sequence ID" value="ALO65838.1"/>
    <property type="molecule type" value="Genomic_DNA"/>
</dbReference>
<protein>
    <recommendedName>
        <fullName evidence="4">Peptidase M50B-like</fullName>
    </recommendedName>
</protein>
<feature type="transmembrane region" description="Helical" evidence="1">
    <location>
        <begin position="225"/>
        <end position="247"/>
    </location>
</feature>